<dbReference type="InterPro" id="IPR036894">
    <property type="entry name" value="YbaB-like_sf"/>
</dbReference>
<dbReference type="OrthoDB" id="3296871at2"/>
<organism evidence="1 2">
    <name type="scientific">Asanoa hainanensis</name>
    <dbReference type="NCBI Taxonomy" id="560556"/>
    <lineage>
        <taxon>Bacteria</taxon>
        <taxon>Bacillati</taxon>
        <taxon>Actinomycetota</taxon>
        <taxon>Actinomycetes</taxon>
        <taxon>Micromonosporales</taxon>
        <taxon>Micromonosporaceae</taxon>
        <taxon>Asanoa</taxon>
    </lineage>
</organism>
<evidence type="ECO:0000313" key="1">
    <source>
        <dbReference type="EMBL" id="SNS76741.1"/>
    </source>
</evidence>
<gene>
    <name evidence="1" type="ORF">SAMN05421812_101710</name>
</gene>
<protein>
    <submittedName>
        <fullName evidence="1">YbaB/EbfC DNA-binding family protein</fullName>
    </submittedName>
</protein>
<name>A0A239H6E4_9ACTN</name>
<dbReference type="Proteomes" id="UP000198362">
    <property type="component" value="Unassembled WGS sequence"/>
</dbReference>
<accession>A0A239H6E4</accession>
<reference evidence="1 2" key="1">
    <citation type="submission" date="2017-06" db="EMBL/GenBank/DDBJ databases">
        <authorList>
            <person name="Kim H.J."/>
            <person name="Triplett B.A."/>
        </authorList>
    </citation>
    <scope>NUCLEOTIDE SEQUENCE [LARGE SCALE GENOMIC DNA]</scope>
    <source>
        <strain evidence="1 2">CGMCC 4.5593</strain>
    </source>
</reference>
<dbReference type="EMBL" id="FZPH01000001">
    <property type="protein sequence ID" value="SNS76741.1"/>
    <property type="molecule type" value="Genomic_DNA"/>
</dbReference>
<dbReference type="RefSeq" id="WP_089244518.1">
    <property type="nucleotide sequence ID" value="NZ_FZPH01000001.1"/>
</dbReference>
<dbReference type="Gene3D" id="3.30.1310.10">
    <property type="entry name" value="Nucleoid-associated protein YbaB-like domain"/>
    <property type="match status" value="1"/>
</dbReference>
<dbReference type="GO" id="GO:0003677">
    <property type="term" value="F:DNA binding"/>
    <property type="evidence" value="ECO:0007669"/>
    <property type="project" value="UniProtKB-KW"/>
</dbReference>
<evidence type="ECO:0000313" key="2">
    <source>
        <dbReference type="Proteomes" id="UP000198362"/>
    </source>
</evidence>
<dbReference type="SUPFAM" id="SSF82607">
    <property type="entry name" value="YbaB-like"/>
    <property type="match status" value="1"/>
</dbReference>
<dbReference type="AlphaFoldDB" id="A0A239H6E4"/>
<dbReference type="Pfam" id="PF02575">
    <property type="entry name" value="YbaB_DNA_bd"/>
    <property type="match status" value="1"/>
</dbReference>
<keyword evidence="1" id="KW-0238">DNA-binding</keyword>
<sequence length="142" mass="15329">MDNARLEDLDRSIRETEQRMRGLGDLQRTLEETRATYATESGLVTLVLGADQVVHGVELHPAAMRLAPEELASEIKAAFAGAQAELARVVNLAMAGVLGTESPEEVLENAAGLEHTMTDTLSELTRSMNDAIVAVSRLQSRS</sequence>
<dbReference type="InterPro" id="IPR004401">
    <property type="entry name" value="YbaB/EbfC"/>
</dbReference>
<proteinExistence type="predicted"/>
<keyword evidence="2" id="KW-1185">Reference proteome</keyword>